<organism evidence="1 2">
    <name type="scientific">Neokomagataea tanensis NBRC 106556</name>
    <dbReference type="NCBI Taxonomy" id="1223519"/>
    <lineage>
        <taxon>Bacteria</taxon>
        <taxon>Pseudomonadati</taxon>
        <taxon>Pseudomonadota</taxon>
        <taxon>Alphaproteobacteria</taxon>
        <taxon>Acetobacterales</taxon>
        <taxon>Acetobacteraceae</taxon>
        <taxon>Neokomagataea</taxon>
    </lineage>
</organism>
<dbReference type="Proteomes" id="UP001062443">
    <property type="component" value="Unassembled WGS sequence"/>
</dbReference>
<evidence type="ECO:0008006" key="3">
    <source>
        <dbReference type="Google" id="ProtNLM"/>
    </source>
</evidence>
<dbReference type="RefSeq" id="WP_084367057.1">
    <property type="nucleotide sequence ID" value="NZ_BAQB01000003.1"/>
</dbReference>
<accession>A0ABQ0QGQ8</accession>
<keyword evidence="2" id="KW-1185">Reference proteome</keyword>
<dbReference type="Gene3D" id="1.10.10.60">
    <property type="entry name" value="Homeodomain-like"/>
    <property type="match status" value="1"/>
</dbReference>
<comment type="caution">
    <text evidence="1">The sequence shown here is derived from an EMBL/GenBank/DDBJ whole genome shotgun (WGS) entry which is preliminary data.</text>
</comment>
<sequence length="150" mass="16534">MVSERSVKKMRSGGGRTRKRQEKFLAHLALSGNISEAGRVAEVQRGTLYKWKDTDPSFCVRWEDALEEAADCLEAEARRRAVDGYDEPVTYGGKVVCNPETGHPLIRKKYSDGLMAFLLKAHRPARFKAAEGAAVSGAISINISHDDNAL</sequence>
<name>A0ABQ0QGQ8_9PROT</name>
<evidence type="ECO:0000313" key="1">
    <source>
        <dbReference type="EMBL" id="GBR44187.1"/>
    </source>
</evidence>
<dbReference type="EMBL" id="BAQB01000003">
    <property type="protein sequence ID" value="GBR44187.1"/>
    <property type="molecule type" value="Genomic_DNA"/>
</dbReference>
<proteinExistence type="predicted"/>
<evidence type="ECO:0000313" key="2">
    <source>
        <dbReference type="Proteomes" id="UP001062443"/>
    </source>
</evidence>
<gene>
    <name evidence="1" type="ORF">AA106556_0341</name>
</gene>
<protein>
    <recommendedName>
        <fullName evidence="3">Phage terminase small subunit</fullName>
    </recommendedName>
</protein>
<reference evidence="1" key="1">
    <citation type="submission" date="2013-04" db="EMBL/GenBank/DDBJ databases">
        <title>The genome sequencing project of 58 acetic acid bacteria.</title>
        <authorList>
            <person name="Okamoto-Kainuma A."/>
            <person name="Ishikawa M."/>
            <person name="Umino S."/>
            <person name="Koizumi Y."/>
            <person name="Shiwa Y."/>
            <person name="Yoshikawa H."/>
            <person name="Matsutani M."/>
            <person name="Matsushita K."/>
        </authorList>
    </citation>
    <scope>NUCLEOTIDE SEQUENCE</scope>
    <source>
        <strain evidence="1">NBRC 106556</strain>
    </source>
</reference>